<organism evidence="7 8">
    <name type="scientific">Rathayibacter rathayi</name>
    <name type="common">Corynebacterium rathayi</name>
    <dbReference type="NCBI Taxonomy" id="33887"/>
    <lineage>
        <taxon>Bacteria</taxon>
        <taxon>Bacillati</taxon>
        <taxon>Actinomycetota</taxon>
        <taxon>Actinomycetes</taxon>
        <taxon>Micrococcales</taxon>
        <taxon>Microbacteriaceae</taxon>
        <taxon>Rathayibacter</taxon>
    </lineage>
</organism>
<comment type="cofactor">
    <cofactor evidence="1">
        <name>pyridoxal 5'-phosphate</name>
        <dbReference type="ChEBI" id="CHEBI:597326"/>
    </cofactor>
</comment>
<evidence type="ECO:0000313" key="7">
    <source>
        <dbReference type="EMBL" id="PPH74805.1"/>
    </source>
</evidence>
<evidence type="ECO:0000256" key="5">
    <source>
        <dbReference type="SAM" id="MobiDB-lite"/>
    </source>
</evidence>
<dbReference type="InterPro" id="IPR015424">
    <property type="entry name" value="PyrdxlP-dep_Trfase"/>
</dbReference>
<gene>
    <name evidence="7" type="ORF">C5C40_12555</name>
</gene>
<evidence type="ECO:0000256" key="1">
    <source>
        <dbReference type="ARBA" id="ARBA00001933"/>
    </source>
</evidence>
<protein>
    <recommendedName>
        <fullName evidence="2">8-amino-7-oxononanoate synthase</fullName>
        <ecNumber evidence="2">2.3.1.47</ecNumber>
    </recommendedName>
</protein>
<dbReference type="Gene3D" id="3.40.640.10">
    <property type="entry name" value="Type I PLP-dependent aspartate aminotransferase-like (Major domain)"/>
    <property type="match status" value="1"/>
</dbReference>
<comment type="catalytic activity">
    <reaction evidence="4">
        <text>6-carboxyhexanoyl-[ACP] + L-alanine + H(+) = (8S)-8-amino-7-oxononanoate + holo-[ACP] + CO2</text>
        <dbReference type="Rhea" id="RHEA:42288"/>
        <dbReference type="Rhea" id="RHEA-COMP:9685"/>
        <dbReference type="Rhea" id="RHEA-COMP:9955"/>
        <dbReference type="ChEBI" id="CHEBI:15378"/>
        <dbReference type="ChEBI" id="CHEBI:16526"/>
        <dbReference type="ChEBI" id="CHEBI:57972"/>
        <dbReference type="ChEBI" id="CHEBI:64479"/>
        <dbReference type="ChEBI" id="CHEBI:78846"/>
        <dbReference type="ChEBI" id="CHEBI:149468"/>
        <dbReference type="EC" id="2.3.1.47"/>
    </reaction>
</comment>
<dbReference type="RefSeq" id="WP_097167828.1">
    <property type="nucleotide sequence ID" value="NZ_PSUD01000032.1"/>
</dbReference>
<feature type="domain" description="Aminotransferase class I/classII large" evidence="6">
    <location>
        <begin position="78"/>
        <end position="412"/>
    </location>
</feature>
<dbReference type="InterPro" id="IPR004839">
    <property type="entry name" value="Aminotransferase_I/II_large"/>
</dbReference>
<feature type="region of interest" description="Disordered" evidence="5">
    <location>
        <begin position="1"/>
        <end position="23"/>
    </location>
</feature>
<sequence length="435" mass="45996">MTTTTPPSGAEQPGGDTTVATPTSSLDALAKKLAATRRRVGSLESTPHRRNSFMPYVPIPSTPYVDVEGERLLMMSGYSYLGLAGDPRLAAAVSRAVDTYGTGAHGVRALAGSTPLHQELEHEVARFTERESALVFSSGYAANVGTIGAICGPGDHVFVDKLDHASIVDGCQLSGASVTRFRHNDPEHLNARLTAAPAGGIRLVIVDSVYSMDGDIAPLPALREVCDRHGALLMVDEAHALGVIGKTGRGIEEHYDRTIAVDIKLGTLSKGIPSMGGWVSGTPELIYHLRYAARPFLFSAALAPAQTAAALEAVRLLRQEPWRVSQIQSESLRFRTAMTDAGLNVGDSETAIVPLIIGTDLEAYDYATICREEGVVGLPVVTPAVPTGLARLRIAITAAHAPADIDRAIEAFVAAAKRSHGSAMTPSIATNRIRV</sequence>
<dbReference type="InterPro" id="IPR015421">
    <property type="entry name" value="PyrdxlP-dep_Trfase_major"/>
</dbReference>
<dbReference type="InterPro" id="IPR015422">
    <property type="entry name" value="PyrdxlP-dep_Trfase_small"/>
</dbReference>
<dbReference type="EC" id="2.3.1.47" evidence="2"/>
<comment type="caution">
    <text evidence="7">The sequence shown here is derived from an EMBL/GenBank/DDBJ whole genome shotgun (WGS) entry which is preliminary data.</text>
</comment>
<dbReference type="InterPro" id="IPR050087">
    <property type="entry name" value="AON_synthase_class-II"/>
</dbReference>
<dbReference type="EMBL" id="PSVT01000032">
    <property type="protein sequence ID" value="PPH74805.1"/>
    <property type="molecule type" value="Genomic_DNA"/>
</dbReference>
<dbReference type="SUPFAM" id="SSF53383">
    <property type="entry name" value="PLP-dependent transferases"/>
    <property type="match status" value="1"/>
</dbReference>
<evidence type="ECO:0000259" key="6">
    <source>
        <dbReference type="Pfam" id="PF00155"/>
    </source>
</evidence>
<dbReference type="Gene3D" id="3.90.1150.10">
    <property type="entry name" value="Aspartate Aminotransferase, domain 1"/>
    <property type="match status" value="1"/>
</dbReference>
<dbReference type="GO" id="GO:0008483">
    <property type="term" value="F:transaminase activity"/>
    <property type="evidence" value="ECO:0007669"/>
    <property type="project" value="UniProtKB-KW"/>
</dbReference>
<keyword evidence="8" id="KW-1185">Reference proteome</keyword>
<dbReference type="Proteomes" id="UP000239698">
    <property type="component" value="Unassembled WGS sequence"/>
</dbReference>
<dbReference type="PANTHER" id="PTHR13693">
    <property type="entry name" value="CLASS II AMINOTRANSFERASE/8-AMINO-7-OXONONANOATE SYNTHASE"/>
    <property type="match status" value="1"/>
</dbReference>
<evidence type="ECO:0000256" key="4">
    <source>
        <dbReference type="ARBA" id="ARBA00047715"/>
    </source>
</evidence>
<keyword evidence="3" id="KW-0808">Transferase</keyword>
<name>A0ABX5AA72_RATRA</name>
<evidence type="ECO:0000256" key="2">
    <source>
        <dbReference type="ARBA" id="ARBA00013187"/>
    </source>
</evidence>
<evidence type="ECO:0000256" key="3">
    <source>
        <dbReference type="ARBA" id="ARBA00022679"/>
    </source>
</evidence>
<reference evidence="7 8" key="1">
    <citation type="submission" date="2018-02" db="EMBL/GenBank/DDBJ databases">
        <title>Bacteriophage NCPPB3778 and a type I-E CRISPR drive the evolution of the US Biological Select Agent, Rathayibacter toxicus.</title>
        <authorList>
            <person name="Davis E.W.II."/>
            <person name="Tabima J.F."/>
            <person name="Weisberg A.J."/>
            <person name="Lopes L.D."/>
            <person name="Wiseman M.S."/>
            <person name="Wiseman M.S."/>
            <person name="Pupko T."/>
            <person name="Belcher M.S."/>
            <person name="Sechler A.J."/>
            <person name="Tancos M.A."/>
            <person name="Schroeder B.K."/>
            <person name="Murray T.D."/>
            <person name="Luster D.G."/>
            <person name="Schneider W.L."/>
            <person name="Rogers E."/>
            <person name="Andreote F.D."/>
            <person name="Grunwald N.J."/>
            <person name="Putnam M.L."/>
            <person name="Chang J.H."/>
        </authorList>
    </citation>
    <scope>NUCLEOTIDE SEQUENCE [LARGE SCALE GENOMIC DNA]</scope>
    <source>
        <strain evidence="7 8">AY1D6</strain>
    </source>
</reference>
<evidence type="ECO:0000313" key="8">
    <source>
        <dbReference type="Proteomes" id="UP000239698"/>
    </source>
</evidence>
<dbReference type="Pfam" id="PF00155">
    <property type="entry name" value="Aminotran_1_2"/>
    <property type="match status" value="1"/>
</dbReference>
<proteinExistence type="predicted"/>
<dbReference type="CDD" id="cd06454">
    <property type="entry name" value="KBL_like"/>
    <property type="match status" value="1"/>
</dbReference>
<keyword evidence="7" id="KW-0032">Aminotransferase</keyword>
<accession>A0ABX5AA72</accession>
<dbReference type="PANTHER" id="PTHR13693:SF3">
    <property type="entry name" value="LD36009P"/>
    <property type="match status" value="1"/>
</dbReference>